<accession>A0A2K8KD23</accession>
<organism evidence="2 3">
    <name type="scientific">Roseinatronobacter bogoriensis subsp. barguzinensis</name>
    <dbReference type="NCBI Taxonomy" id="441209"/>
    <lineage>
        <taxon>Bacteria</taxon>
        <taxon>Pseudomonadati</taxon>
        <taxon>Pseudomonadota</taxon>
        <taxon>Alphaproteobacteria</taxon>
        <taxon>Rhodobacterales</taxon>
        <taxon>Paracoccaceae</taxon>
        <taxon>Roseinatronobacter</taxon>
    </lineage>
</organism>
<sequence>MRNSTLLVATLGLSLMGLSTPAAADGLEAWQLSYGGFVTASDVRPHNGLPQDRGDMLAALNADSPDWAEALSVYTWGRHFPWRDMTHSLGRFADNYNGAMPAVVPLSVAHWDDPSFAVGPVYSALAGTGPFYQLADEARIAFVETATLATIINWTRFELAMSERKALAAEPNWALTNGSPKNWNEIFAFHWGPEGQHSVHAALEAIPEGAQVNAALYMALAEGQPHLLEERWAEDEAAVVDRLLHEGSLRLFHAALQDAEGASDDAERLVAVMQARGLWLAAAEAVLTLAPGEAQGIEAALAGAGDPDLLPFAVEAVEDNLILLSN</sequence>
<feature type="chain" id="PRO_5014622792" evidence="1">
    <location>
        <begin position="25"/>
        <end position="326"/>
    </location>
</feature>
<dbReference type="Proteomes" id="UP000228948">
    <property type="component" value="Chromosome"/>
</dbReference>
<evidence type="ECO:0000313" key="2">
    <source>
        <dbReference type="EMBL" id="ATX65605.1"/>
    </source>
</evidence>
<reference evidence="2 3" key="1">
    <citation type="submission" date="2017-11" db="EMBL/GenBank/DDBJ databases">
        <title>Revised Sequence and Annotation of the Rhodobaca barguzinensis strain alga05 Genome.</title>
        <authorList>
            <person name="Kopejtka K."/>
            <person name="Tomasch J.M."/>
            <person name="Bunk B."/>
            <person name="Koblizek M."/>
        </authorList>
    </citation>
    <scope>NUCLEOTIDE SEQUENCE [LARGE SCALE GENOMIC DNA]</scope>
    <source>
        <strain evidence="3">alga05</strain>
    </source>
</reference>
<proteinExistence type="predicted"/>
<dbReference type="EMBL" id="CP024899">
    <property type="protein sequence ID" value="ATX65605.1"/>
    <property type="molecule type" value="Genomic_DNA"/>
</dbReference>
<dbReference type="AlphaFoldDB" id="A0A2K8KD23"/>
<dbReference type="RefSeq" id="WP_071480165.1">
    <property type="nucleotide sequence ID" value="NZ_CP024899.1"/>
</dbReference>
<keyword evidence="3" id="KW-1185">Reference proteome</keyword>
<evidence type="ECO:0000313" key="3">
    <source>
        <dbReference type="Proteomes" id="UP000228948"/>
    </source>
</evidence>
<protein>
    <submittedName>
        <fullName evidence="2">Uncharacterized protein</fullName>
    </submittedName>
</protein>
<dbReference type="KEGG" id="rbg:BG454_07020"/>
<keyword evidence="1" id="KW-0732">Signal</keyword>
<evidence type="ECO:0000256" key="1">
    <source>
        <dbReference type="SAM" id="SignalP"/>
    </source>
</evidence>
<dbReference type="STRING" id="441209.GCA_001870665_01182"/>
<feature type="signal peptide" evidence="1">
    <location>
        <begin position="1"/>
        <end position="24"/>
    </location>
</feature>
<name>A0A2K8KD23_9RHOB</name>
<gene>
    <name evidence="2" type="ORF">BG454_07020</name>
</gene>
<dbReference type="OrthoDB" id="8449141at2"/>